<gene>
    <name evidence="2" type="ORF">EXIGLDRAFT_705060</name>
</gene>
<dbReference type="AlphaFoldDB" id="A0A166AZW3"/>
<feature type="compositionally biased region" description="Basic and acidic residues" evidence="1">
    <location>
        <begin position="334"/>
        <end position="371"/>
    </location>
</feature>
<protein>
    <submittedName>
        <fullName evidence="2">Uncharacterized protein</fullName>
    </submittedName>
</protein>
<organism evidence="2 3">
    <name type="scientific">Exidia glandulosa HHB12029</name>
    <dbReference type="NCBI Taxonomy" id="1314781"/>
    <lineage>
        <taxon>Eukaryota</taxon>
        <taxon>Fungi</taxon>
        <taxon>Dikarya</taxon>
        <taxon>Basidiomycota</taxon>
        <taxon>Agaricomycotina</taxon>
        <taxon>Agaricomycetes</taxon>
        <taxon>Auriculariales</taxon>
        <taxon>Exidiaceae</taxon>
        <taxon>Exidia</taxon>
    </lineage>
</organism>
<sequence length="379" mass="42044">MSQTLTDMQNRPPTPANGAAVRKRTVSQPRGHPPTPLKKAAEIKPPRTPENGQLLSPPPVSPDRPKHAVAGAAAGLETPLHAFRNEWMRVLHDGHPNRQIGLDILDTLLNLPYLQLASATKYSYVNRPPQPGSAPETMPRPPDIARFTLQELDKTHIKHCKMVTDQRIVPEGQSREFEDATALRMAAFMGCPVAFQMACARRPPDLAIAGYDHDEQHHSSALFTGNGTLCFVRSSRPGQIVLTQAVGQCVMLDFPTTPENRTTCPEHAMEIFDWARKQPGFTVRLVHPGQHVFLPSYQSRFVIALGHENGGYTAMLTTYLTHKVVCALPPPPETKMKAPKTTDKAPETKAKADHRPRDPRLRDDDDDDKARASKRYKTG</sequence>
<name>A0A166AZW3_EXIGL</name>
<dbReference type="InParanoid" id="A0A166AZW3"/>
<feature type="compositionally biased region" description="Polar residues" evidence="1">
    <location>
        <begin position="1"/>
        <end position="11"/>
    </location>
</feature>
<keyword evidence="3" id="KW-1185">Reference proteome</keyword>
<dbReference type="OrthoDB" id="10592025at2759"/>
<reference evidence="2 3" key="1">
    <citation type="journal article" date="2016" name="Mol. Biol. Evol.">
        <title>Comparative Genomics of Early-Diverging Mushroom-Forming Fungi Provides Insights into the Origins of Lignocellulose Decay Capabilities.</title>
        <authorList>
            <person name="Nagy L.G."/>
            <person name="Riley R."/>
            <person name="Tritt A."/>
            <person name="Adam C."/>
            <person name="Daum C."/>
            <person name="Floudas D."/>
            <person name="Sun H."/>
            <person name="Yadav J.S."/>
            <person name="Pangilinan J."/>
            <person name="Larsson K.H."/>
            <person name="Matsuura K."/>
            <person name="Barry K."/>
            <person name="Labutti K."/>
            <person name="Kuo R."/>
            <person name="Ohm R.A."/>
            <person name="Bhattacharya S.S."/>
            <person name="Shirouzu T."/>
            <person name="Yoshinaga Y."/>
            <person name="Martin F.M."/>
            <person name="Grigoriev I.V."/>
            <person name="Hibbett D.S."/>
        </authorList>
    </citation>
    <scope>NUCLEOTIDE SEQUENCE [LARGE SCALE GENOMIC DNA]</scope>
    <source>
        <strain evidence="2 3">HHB12029</strain>
    </source>
</reference>
<accession>A0A166AZW3</accession>
<proteinExistence type="predicted"/>
<dbReference type="EMBL" id="KV425940">
    <property type="protein sequence ID" value="KZV96629.1"/>
    <property type="molecule type" value="Genomic_DNA"/>
</dbReference>
<evidence type="ECO:0000313" key="2">
    <source>
        <dbReference type="EMBL" id="KZV96629.1"/>
    </source>
</evidence>
<feature type="region of interest" description="Disordered" evidence="1">
    <location>
        <begin position="330"/>
        <end position="379"/>
    </location>
</feature>
<evidence type="ECO:0000313" key="3">
    <source>
        <dbReference type="Proteomes" id="UP000077266"/>
    </source>
</evidence>
<feature type="region of interest" description="Disordered" evidence="1">
    <location>
        <begin position="1"/>
        <end position="68"/>
    </location>
</feature>
<dbReference type="Proteomes" id="UP000077266">
    <property type="component" value="Unassembled WGS sequence"/>
</dbReference>
<evidence type="ECO:0000256" key="1">
    <source>
        <dbReference type="SAM" id="MobiDB-lite"/>
    </source>
</evidence>